<dbReference type="Proteomes" id="UP000610966">
    <property type="component" value="Unassembled WGS sequence"/>
</dbReference>
<evidence type="ECO:0000313" key="2">
    <source>
        <dbReference type="EMBL" id="GIH67921.1"/>
    </source>
</evidence>
<dbReference type="EMBL" id="BOOG01000003">
    <property type="protein sequence ID" value="GIH67921.1"/>
    <property type="molecule type" value="Genomic_DNA"/>
</dbReference>
<reference evidence="2" key="1">
    <citation type="submission" date="2021-01" db="EMBL/GenBank/DDBJ databases">
        <title>Whole genome shotgun sequence of Sphaerimonospora thailandensis NBRC 107569.</title>
        <authorList>
            <person name="Komaki H."/>
            <person name="Tamura T."/>
        </authorList>
    </citation>
    <scope>NUCLEOTIDE SEQUENCE</scope>
    <source>
        <strain evidence="2">NBRC 107569</strain>
    </source>
</reference>
<evidence type="ECO:0000256" key="1">
    <source>
        <dbReference type="SAM" id="MobiDB-lite"/>
    </source>
</evidence>
<feature type="compositionally biased region" description="Polar residues" evidence="1">
    <location>
        <begin position="34"/>
        <end position="49"/>
    </location>
</feature>
<proteinExistence type="predicted"/>
<protein>
    <submittedName>
        <fullName evidence="2">Uncharacterized protein</fullName>
    </submittedName>
</protein>
<accession>A0A8J3VXI0</accession>
<keyword evidence="3" id="KW-1185">Reference proteome</keyword>
<comment type="caution">
    <text evidence="2">The sequence shown here is derived from an EMBL/GenBank/DDBJ whole genome shotgun (WGS) entry which is preliminary data.</text>
</comment>
<feature type="region of interest" description="Disordered" evidence="1">
    <location>
        <begin position="1"/>
        <end position="120"/>
    </location>
</feature>
<sequence length="291" mass="30694">MKQDGSLKPGQPTQMALRLAELRPIDPAEWAMLTESQDAPFSQDPSSPDTEWWIQMQEETQPETTDHAEARAETPTPPHMEARAETSSPGGSRAGRPDRFTGPVGSVPFGEDHPTAPGYGPGCGPVYASARDLQAITGAHAASTRSVASPMNPFSLPNQATAAIRAGPPSRVGSLTRVGLPGLVRLSRIDPVSRAGGTAGMYDSHRRDQATRSEDGLGFVQSSADAGISSALEQRHQVPSVMPVVMSYDEGDPAAIPTGQGNVHASGAADCAISGVQVEHRLALVVRERHR</sequence>
<organism evidence="2 3">
    <name type="scientific">Sphaerimonospora thailandensis</name>
    <dbReference type="NCBI Taxonomy" id="795644"/>
    <lineage>
        <taxon>Bacteria</taxon>
        <taxon>Bacillati</taxon>
        <taxon>Actinomycetota</taxon>
        <taxon>Actinomycetes</taxon>
        <taxon>Streptosporangiales</taxon>
        <taxon>Streptosporangiaceae</taxon>
        <taxon>Sphaerimonospora</taxon>
    </lineage>
</organism>
<dbReference type="AlphaFoldDB" id="A0A8J3VXI0"/>
<gene>
    <name evidence="2" type="ORF">Mth01_01740</name>
</gene>
<evidence type="ECO:0000313" key="3">
    <source>
        <dbReference type="Proteomes" id="UP000610966"/>
    </source>
</evidence>
<name>A0A8J3VXI0_9ACTN</name>